<evidence type="ECO:0000256" key="4">
    <source>
        <dbReference type="ARBA" id="ARBA00022475"/>
    </source>
</evidence>
<evidence type="ECO:0000256" key="1">
    <source>
        <dbReference type="ARBA" id="ARBA00004429"/>
    </source>
</evidence>
<evidence type="ECO:0000256" key="9">
    <source>
        <dbReference type="RuleBase" id="RU003942"/>
    </source>
</evidence>
<evidence type="ECO:0000313" key="12">
    <source>
        <dbReference type="EMBL" id="TLK27246.1"/>
    </source>
</evidence>
<evidence type="ECO:0000256" key="10">
    <source>
        <dbReference type="SAM" id="Phobius"/>
    </source>
</evidence>
<evidence type="ECO:0000256" key="8">
    <source>
        <dbReference type="ARBA" id="ARBA00023136"/>
    </source>
</evidence>
<reference evidence="12 13" key="1">
    <citation type="submission" date="2019-04" db="EMBL/GenBank/DDBJ databases">
        <title>Deinococcus metalilatus MA1002 mutant No.5.</title>
        <authorList>
            <person name="Park W."/>
            <person name="Park C."/>
        </authorList>
    </citation>
    <scope>NUCLEOTIDE SEQUENCE [LARGE SCALE GENOMIC DNA]</scope>
    <source>
        <strain evidence="12 13">MA1002-m5</strain>
    </source>
</reference>
<name>A0AAJ5F321_9DEIO</name>
<dbReference type="AlphaFoldDB" id="A0AAJ5F321"/>
<dbReference type="InterPro" id="IPR045324">
    <property type="entry name" value="Small_multidrug_res"/>
</dbReference>
<dbReference type="GO" id="GO:0005886">
    <property type="term" value="C:plasma membrane"/>
    <property type="evidence" value="ECO:0007669"/>
    <property type="project" value="UniProtKB-SubCell"/>
</dbReference>
<evidence type="ECO:0000256" key="7">
    <source>
        <dbReference type="ARBA" id="ARBA00022989"/>
    </source>
</evidence>
<reference evidence="11 14" key="2">
    <citation type="submission" date="2020-08" db="EMBL/GenBank/DDBJ databases">
        <title>Genomic Encyclopedia of Type Strains, Phase IV (KMG-IV): sequencing the most valuable type-strain genomes for metagenomic binning, comparative biology and taxonomic classification.</title>
        <authorList>
            <person name="Goeker M."/>
        </authorList>
    </citation>
    <scope>NUCLEOTIDE SEQUENCE [LARGE SCALE GENOMIC DNA]</scope>
    <source>
        <strain evidence="11 14">DSM 105434</strain>
    </source>
</reference>
<organism evidence="12 13">
    <name type="scientific">Deinococcus metallilatus</name>
    <dbReference type="NCBI Taxonomy" id="1211322"/>
    <lineage>
        <taxon>Bacteria</taxon>
        <taxon>Thermotogati</taxon>
        <taxon>Deinococcota</taxon>
        <taxon>Deinococci</taxon>
        <taxon>Deinococcales</taxon>
        <taxon>Deinococcaceae</taxon>
        <taxon>Deinococcus</taxon>
    </lineage>
</organism>
<keyword evidence="5" id="KW-0997">Cell inner membrane</keyword>
<evidence type="ECO:0000256" key="3">
    <source>
        <dbReference type="ARBA" id="ARBA00021114"/>
    </source>
</evidence>
<comment type="subcellular location">
    <subcellularLocation>
        <location evidence="1">Cell inner membrane</location>
        <topology evidence="1">Multi-pass membrane protein</topology>
    </subcellularLocation>
    <subcellularLocation>
        <location evidence="9">Cell membrane</location>
        <topology evidence="9">Multi-pass membrane protein</topology>
    </subcellularLocation>
</comment>
<evidence type="ECO:0000313" key="11">
    <source>
        <dbReference type="EMBL" id="MBB5295547.1"/>
    </source>
</evidence>
<gene>
    <name evidence="12" type="ORF">FCS05_10250</name>
    <name evidence="11" type="ORF">HNQ10_002376</name>
</gene>
<dbReference type="PANTHER" id="PTHR30561">
    <property type="entry name" value="SMR FAMILY PROTON-DEPENDENT DRUG EFFLUX TRANSPORTER SUGE"/>
    <property type="match status" value="1"/>
</dbReference>
<dbReference type="InterPro" id="IPR000390">
    <property type="entry name" value="Small_drug/metabolite_transptr"/>
</dbReference>
<feature type="transmembrane region" description="Helical" evidence="10">
    <location>
        <begin position="90"/>
        <end position="107"/>
    </location>
</feature>
<dbReference type="EMBL" id="VBRC01000006">
    <property type="protein sequence ID" value="TLK27246.1"/>
    <property type="molecule type" value="Genomic_DNA"/>
</dbReference>
<dbReference type="Proteomes" id="UP000308000">
    <property type="component" value="Unassembled WGS sequence"/>
</dbReference>
<keyword evidence="7 10" id="KW-1133">Transmembrane helix</keyword>
<dbReference type="GO" id="GO:1903711">
    <property type="term" value="P:spermidine transmembrane transport"/>
    <property type="evidence" value="ECO:0007669"/>
    <property type="project" value="TreeGrafter"/>
</dbReference>
<comment type="caution">
    <text evidence="12">The sequence shown here is derived from an EMBL/GenBank/DDBJ whole genome shotgun (WGS) entry which is preliminary data.</text>
</comment>
<accession>A0AAJ5F321</accession>
<feature type="transmembrane region" description="Helical" evidence="10">
    <location>
        <begin position="36"/>
        <end position="54"/>
    </location>
</feature>
<dbReference type="Pfam" id="PF00893">
    <property type="entry name" value="Multi_Drug_Res"/>
    <property type="match status" value="1"/>
</dbReference>
<dbReference type="Proteomes" id="UP000536909">
    <property type="component" value="Unassembled WGS sequence"/>
</dbReference>
<dbReference type="Gene3D" id="1.10.3730.20">
    <property type="match status" value="1"/>
</dbReference>
<dbReference type="SUPFAM" id="SSF103481">
    <property type="entry name" value="Multidrug resistance efflux transporter EmrE"/>
    <property type="match status" value="1"/>
</dbReference>
<dbReference type="GO" id="GO:0015220">
    <property type="term" value="F:choline transmembrane transporter activity"/>
    <property type="evidence" value="ECO:0007669"/>
    <property type="project" value="TreeGrafter"/>
</dbReference>
<dbReference type="RefSeq" id="WP_129118155.1">
    <property type="nucleotide sequence ID" value="NZ_BSUI01000015.1"/>
</dbReference>
<dbReference type="InterPro" id="IPR037185">
    <property type="entry name" value="EmrE-like"/>
</dbReference>
<proteinExistence type="inferred from homology"/>
<keyword evidence="14" id="KW-1185">Reference proteome</keyword>
<dbReference type="EMBL" id="JACHFV010000007">
    <property type="protein sequence ID" value="MBB5295547.1"/>
    <property type="molecule type" value="Genomic_DNA"/>
</dbReference>
<evidence type="ECO:0000256" key="2">
    <source>
        <dbReference type="ARBA" id="ARBA00011359"/>
    </source>
</evidence>
<comment type="similarity">
    <text evidence="9">Belongs to the drug/metabolite transporter (DMT) superfamily. Small multidrug resistance (SMR) (TC 2.A.7.1) family.</text>
</comment>
<evidence type="ECO:0000313" key="13">
    <source>
        <dbReference type="Proteomes" id="UP000308000"/>
    </source>
</evidence>
<evidence type="ECO:0000256" key="5">
    <source>
        <dbReference type="ARBA" id="ARBA00022519"/>
    </source>
</evidence>
<evidence type="ECO:0000313" key="14">
    <source>
        <dbReference type="Proteomes" id="UP000536909"/>
    </source>
</evidence>
<keyword evidence="8 10" id="KW-0472">Membrane</keyword>
<comment type="subunit">
    <text evidence="2">Forms a complex with MdtJ.</text>
</comment>
<dbReference type="GO" id="GO:0015199">
    <property type="term" value="F:amino-acid betaine transmembrane transporter activity"/>
    <property type="evidence" value="ECO:0007669"/>
    <property type="project" value="TreeGrafter"/>
</dbReference>
<dbReference type="GO" id="GO:0031460">
    <property type="term" value="P:glycine betaine transport"/>
    <property type="evidence" value="ECO:0007669"/>
    <property type="project" value="TreeGrafter"/>
</dbReference>
<evidence type="ECO:0000256" key="6">
    <source>
        <dbReference type="ARBA" id="ARBA00022692"/>
    </source>
</evidence>
<protein>
    <recommendedName>
        <fullName evidence="3">Spermidine export protein MdtI</fullName>
    </recommendedName>
</protein>
<dbReference type="GO" id="GO:0015297">
    <property type="term" value="F:antiporter activity"/>
    <property type="evidence" value="ECO:0007669"/>
    <property type="project" value="TreeGrafter"/>
</dbReference>
<feature type="transmembrane region" description="Helical" evidence="10">
    <location>
        <begin position="61"/>
        <end position="78"/>
    </location>
</feature>
<keyword evidence="4" id="KW-1003">Cell membrane</keyword>
<keyword evidence="6 9" id="KW-0812">Transmembrane</keyword>
<sequence>MTAALALLCLAGAALLDILANLLLKASDGFRRPLPGLAALALVLCAFGLLGLSLRAVPLSVAYAVWGGLGIVGAALLSRHLEGLRFTPRAWAGLALILGSVAVLHLAEGGQP</sequence>
<dbReference type="PANTHER" id="PTHR30561:SF6">
    <property type="entry name" value="SPERMIDINE EXPORT PROTEIN MDTI"/>
    <property type="match status" value="1"/>
</dbReference>